<dbReference type="InterPro" id="IPR036706">
    <property type="entry name" value="VOMI_sf"/>
</dbReference>
<feature type="domain" description="B box-type" evidence="3">
    <location>
        <begin position="155"/>
        <end position="196"/>
    </location>
</feature>
<name>A0A6J8C9U9_MYTCO</name>
<dbReference type="PANTHER" id="PTHR25462:SF296">
    <property type="entry name" value="MEIOTIC P26, ISOFORM F"/>
    <property type="match status" value="1"/>
</dbReference>
<dbReference type="OrthoDB" id="6100019at2759"/>
<dbReference type="PROSITE" id="PS50119">
    <property type="entry name" value="ZF_BBOX"/>
    <property type="match status" value="2"/>
</dbReference>
<feature type="domain" description="B box-type" evidence="3">
    <location>
        <begin position="206"/>
        <end position="247"/>
    </location>
</feature>
<dbReference type="Gene3D" id="3.30.160.60">
    <property type="entry name" value="Classic Zinc Finger"/>
    <property type="match status" value="1"/>
</dbReference>
<keyword evidence="2" id="KW-0732">Signal</keyword>
<keyword evidence="5" id="KW-1185">Reference proteome</keyword>
<keyword evidence="1" id="KW-0479">Metal-binding</keyword>
<evidence type="ECO:0000313" key="4">
    <source>
        <dbReference type="EMBL" id="CAC5391810.1"/>
    </source>
</evidence>
<dbReference type="InterPro" id="IPR000315">
    <property type="entry name" value="Znf_B-box"/>
</dbReference>
<dbReference type="CDD" id="cd19757">
    <property type="entry name" value="Bbox1"/>
    <property type="match status" value="1"/>
</dbReference>
<reference evidence="4 5" key="1">
    <citation type="submission" date="2020-06" db="EMBL/GenBank/DDBJ databases">
        <authorList>
            <person name="Li R."/>
            <person name="Bekaert M."/>
        </authorList>
    </citation>
    <scope>NUCLEOTIDE SEQUENCE [LARGE SCALE GENOMIC DNA]</scope>
    <source>
        <strain evidence="5">wild</strain>
    </source>
</reference>
<dbReference type="SUPFAM" id="SSF51092">
    <property type="entry name" value="Vitelline membrane outer protein-I (VMO-I)"/>
    <property type="match status" value="1"/>
</dbReference>
<dbReference type="Gene3D" id="2.100.10.20">
    <property type="entry name" value="Vitelline membrane outer layer protein I (VOMI)"/>
    <property type="match status" value="1"/>
</dbReference>
<dbReference type="SUPFAM" id="SSF101898">
    <property type="entry name" value="NHL repeat"/>
    <property type="match status" value="1"/>
</dbReference>
<evidence type="ECO:0000256" key="1">
    <source>
        <dbReference type="PROSITE-ProRule" id="PRU00024"/>
    </source>
</evidence>
<dbReference type="InterPro" id="IPR047153">
    <property type="entry name" value="TRIM45/56/19-like"/>
</dbReference>
<evidence type="ECO:0000259" key="3">
    <source>
        <dbReference type="PROSITE" id="PS50119"/>
    </source>
</evidence>
<dbReference type="Gene3D" id="2.120.10.30">
    <property type="entry name" value="TolB, C-terminal domain"/>
    <property type="match status" value="1"/>
</dbReference>
<proteinExistence type="predicted"/>
<dbReference type="EMBL" id="CACVKT020004829">
    <property type="protein sequence ID" value="CAC5391810.1"/>
    <property type="molecule type" value="Genomic_DNA"/>
</dbReference>
<evidence type="ECO:0000313" key="5">
    <source>
        <dbReference type="Proteomes" id="UP000507470"/>
    </source>
</evidence>
<dbReference type="PANTHER" id="PTHR25462">
    <property type="entry name" value="BONUS, ISOFORM C-RELATED"/>
    <property type="match status" value="1"/>
</dbReference>
<feature type="signal peptide" evidence="2">
    <location>
        <begin position="1"/>
        <end position="17"/>
    </location>
</feature>
<organism evidence="4 5">
    <name type="scientific">Mytilus coruscus</name>
    <name type="common">Sea mussel</name>
    <dbReference type="NCBI Taxonomy" id="42192"/>
    <lineage>
        <taxon>Eukaryota</taxon>
        <taxon>Metazoa</taxon>
        <taxon>Spiralia</taxon>
        <taxon>Lophotrochozoa</taxon>
        <taxon>Mollusca</taxon>
        <taxon>Bivalvia</taxon>
        <taxon>Autobranchia</taxon>
        <taxon>Pteriomorphia</taxon>
        <taxon>Mytilida</taxon>
        <taxon>Mytiloidea</taxon>
        <taxon>Mytilidae</taxon>
        <taxon>Mytilinae</taxon>
        <taxon>Mytilus</taxon>
    </lineage>
</organism>
<dbReference type="InterPro" id="IPR005515">
    <property type="entry name" value="VOMI"/>
</dbReference>
<dbReference type="Proteomes" id="UP000507470">
    <property type="component" value="Unassembled WGS sequence"/>
</dbReference>
<dbReference type="Pfam" id="PF03762">
    <property type="entry name" value="VOMI"/>
    <property type="match status" value="1"/>
</dbReference>
<dbReference type="GO" id="GO:0008270">
    <property type="term" value="F:zinc ion binding"/>
    <property type="evidence" value="ECO:0007669"/>
    <property type="project" value="UniProtKB-KW"/>
</dbReference>
<dbReference type="InterPro" id="IPR011042">
    <property type="entry name" value="6-blade_b-propeller_TolB-like"/>
</dbReference>
<keyword evidence="1" id="KW-0863">Zinc-finger</keyword>
<gene>
    <name evidence="4" type="ORF">MCOR_26791</name>
</gene>
<dbReference type="AlphaFoldDB" id="A0A6J8C9U9"/>
<sequence length="738" mass="83124">MLTKLVLFSLAVCIGQASYPRQVVKALRSNKGGVLGDWHEPRFCPTGQYAVGYSLKGRGDDTAANYVRFRCKELKMFIQLVLFSLAVCIGEASYPRQVVKALRSNNGGVWGDWHEPRFCPTGQYAVGYSLRVLKTLSSAYRYRTMSTPVFCGPCCYGNKTAQANTWCVECEEGFCPDCEKVHKATKISRGHHLISIDNYRNIQTVTVEQTCNQHCKQFDWFCKSHDEALCKACVSSDHKICPDVVPLEDVAINAKHSTVIQDLEDTINRSLQNVTDFIRDRNSVYESIQIQRRHIEKTIKDTREKVVHYFDELQERLLQELSSISDEYLSESSINLKNFENAQKNLINLKEQTLKLKDFASDLHVFLGTRQVYKDVDKEIKSIKLATIHSRSYNIELDFHPIIDNLFEQIDKVGVIKLEKRESCLLFYDAKIGQAQIQKSQIKERCIQDVVLQLNKNITLQKKDDCIYVNGCIILPNGQLFIANFHTKINHIQEYNAFGIHTRNIPTSYPSFDIALFGSDGVAVSCGSRKRIDLIKNGCAEKTLALGFELYGMAYKDGKLYVARGTEGIVVIDPSGKRTGEVICKGIVLRNITTSGTRIYYTNSSLHTIHCCSMNGTEIWTFNDDSIRFPTALSLDNNQNVFVVGRDSNNLVLIQHDGKASKILLDKDDGLSEPNAVCYSTENNSLLVCDETSGNAALYNNTEMTDDLTDREIMVCLDLAGKLVNYSTIAKAIQQTAG</sequence>
<accession>A0A6J8C9U9</accession>
<evidence type="ECO:0000256" key="2">
    <source>
        <dbReference type="SAM" id="SignalP"/>
    </source>
</evidence>
<protein>
    <recommendedName>
        <fullName evidence="3">B box-type domain-containing protein</fullName>
    </recommendedName>
</protein>
<feature type="chain" id="PRO_5026861090" description="B box-type domain-containing protein" evidence="2">
    <location>
        <begin position="18"/>
        <end position="738"/>
    </location>
</feature>
<keyword evidence="1" id="KW-0862">Zinc</keyword>